<dbReference type="RefSeq" id="XP_014147492.1">
    <property type="nucleotide sequence ID" value="XM_014292017.1"/>
</dbReference>
<dbReference type="GeneID" id="25914355"/>
<accession>A0A0L0FA41</accession>
<name>A0A0L0FA41_9EUKA</name>
<reference evidence="2 3" key="1">
    <citation type="submission" date="2011-02" db="EMBL/GenBank/DDBJ databases">
        <title>The Genome Sequence of Sphaeroforma arctica JP610.</title>
        <authorList>
            <consortium name="The Broad Institute Genome Sequencing Platform"/>
            <person name="Russ C."/>
            <person name="Cuomo C."/>
            <person name="Young S.K."/>
            <person name="Zeng Q."/>
            <person name="Gargeya S."/>
            <person name="Alvarado L."/>
            <person name="Berlin A."/>
            <person name="Chapman S.B."/>
            <person name="Chen Z."/>
            <person name="Freedman E."/>
            <person name="Gellesch M."/>
            <person name="Goldberg J."/>
            <person name="Griggs A."/>
            <person name="Gujja S."/>
            <person name="Heilman E."/>
            <person name="Heiman D."/>
            <person name="Howarth C."/>
            <person name="Mehta T."/>
            <person name="Neiman D."/>
            <person name="Pearson M."/>
            <person name="Roberts A."/>
            <person name="Saif S."/>
            <person name="Shea T."/>
            <person name="Shenoy N."/>
            <person name="Sisk P."/>
            <person name="Stolte C."/>
            <person name="Sykes S."/>
            <person name="White J."/>
            <person name="Yandava C."/>
            <person name="Burger G."/>
            <person name="Gray M.W."/>
            <person name="Holland P.W.H."/>
            <person name="King N."/>
            <person name="Lang F.B.F."/>
            <person name="Roger A.J."/>
            <person name="Ruiz-Trillo I."/>
            <person name="Haas B."/>
            <person name="Nusbaum C."/>
            <person name="Birren B."/>
        </authorList>
    </citation>
    <scope>NUCLEOTIDE SEQUENCE [LARGE SCALE GENOMIC DNA]</scope>
    <source>
        <strain evidence="2 3">JP610</strain>
    </source>
</reference>
<feature type="compositionally biased region" description="Polar residues" evidence="1">
    <location>
        <begin position="119"/>
        <end position="145"/>
    </location>
</feature>
<gene>
    <name evidence="2" type="ORF">SARC_13851</name>
</gene>
<evidence type="ECO:0000313" key="2">
    <source>
        <dbReference type="EMBL" id="KNC73590.1"/>
    </source>
</evidence>
<feature type="compositionally biased region" description="Polar residues" evidence="1">
    <location>
        <begin position="177"/>
        <end position="194"/>
    </location>
</feature>
<evidence type="ECO:0000256" key="1">
    <source>
        <dbReference type="SAM" id="MobiDB-lite"/>
    </source>
</evidence>
<keyword evidence="3" id="KW-1185">Reference proteome</keyword>
<sequence>MDTTQEGEAVDKTHKTSTQASEDSAPERTPVCGVIPVVVLCGWLKCVVQCSIVGGRGGGSVWVQSSLMPFVDLLESPQYIAGSRLLRSVAGLLVCGLRGHSTSNPSRLPRAIINRVTVNQSNTSSVGPDQSNPSPAGPDQSNSSPVKPATDQGPARSDPPPPTDNTDDLAQMHTHANPHTNTYFNTHTHAQTPKTADGVGTDKDPMSIDPPRTTSGSACGGWDVYLLAVEAAQEGQFSLARELFRGLCSKVCEK</sequence>
<proteinExistence type="predicted"/>
<evidence type="ECO:0000313" key="3">
    <source>
        <dbReference type="Proteomes" id="UP000054560"/>
    </source>
</evidence>
<dbReference type="Proteomes" id="UP000054560">
    <property type="component" value="Unassembled WGS sequence"/>
</dbReference>
<protein>
    <submittedName>
        <fullName evidence="2">Uncharacterized protein</fullName>
    </submittedName>
</protein>
<organism evidence="2 3">
    <name type="scientific">Sphaeroforma arctica JP610</name>
    <dbReference type="NCBI Taxonomy" id="667725"/>
    <lineage>
        <taxon>Eukaryota</taxon>
        <taxon>Ichthyosporea</taxon>
        <taxon>Ichthyophonida</taxon>
        <taxon>Sphaeroforma</taxon>
    </lineage>
</organism>
<feature type="region of interest" description="Disordered" evidence="1">
    <location>
        <begin position="119"/>
        <end position="215"/>
    </location>
</feature>
<dbReference type="AlphaFoldDB" id="A0A0L0FA41"/>
<feature type="region of interest" description="Disordered" evidence="1">
    <location>
        <begin position="1"/>
        <end position="28"/>
    </location>
</feature>
<dbReference type="EMBL" id="KQ245424">
    <property type="protein sequence ID" value="KNC73590.1"/>
    <property type="molecule type" value="Genomic_DNA"/>
</dbReference>